<name>A0ABU8NU87_9SPHI</name>
<dbReference type="Pfam" id="PF13591">
    <property type="entry name" value="MerR_2"/>
    <property type="match status" value="1"/>
</dbReference>
<dbReference type="EMBL" id="JBBEUB010000016">
    <property type="protein sequence ID" value="MEJ2905816.1"/>
    <property type="molecule type" value="Genomic_DNA"/>
</dbReference>
<dbReference type="RefSeq" id="WP_337718216.1">
    <property type="nucleotide sequence ID" value="NZ_JBBEUB010000016.1"/>
</dbReference>
<keyword evidence="2" id="KW-1185">Reference proteome</keyword>
<sequence>METELITITEYCFKYDIEPEFIISLEDSGIISLMRVESEKYIHIRQFGELDKYIHLHYDLQINIEGIDAIRHLLEKVDAMQQEIQELKNRLHVHQ</sequence>
<dbReference type="Proteomes" id="UP001378956">
    <property type="component" value="Unassembled WGS sequence"/>
</dbReference>
<dbReference type="Gene3D" id="1.10.1660.10">
    <property type="match status" value="1"/>
</dbReference>
<gene>
    <name evidence="1" type="ORF">WAE58_25445</name>
</gene>
<organism evidence="1 2">
    <name type="scientific">Pedobacter panaciterrae</name>
    <dbReference type="NCBI Taxonomy" id="363849"/>
    <lineage>
        <taxon>Bacteria</taxon>
        <taxon>Pseudomonadati</taxon>
        <taxon>Bacteroidota</taxon>
        <taxon>Sphingobacteriia</taxon>
        <taxon>Sphingobacteriales</taxon>
        <taxon>Sphingobacteriaceae</taxon>
        <taxon>Pedobacter</taxon>
    </lineage>
</organism>
<comment type="caution">
    <text evidence="1">The sequence shown here is derived from an EMBL/GenBank/DDBJ whole genome shotgun (WGS) entry which is preliminary data.</text>
</comment>
<proteinExistence type="predicted"/>
<evidence type="ECO:0000313" key="2">
    <source>
        <dbReference type="Proteomes" id="UP001378956"/>
    </source>
</evidence>
<reference evidence="1 2" key="1">
    <citation type="submission" date="2024-03" db="EMBL/GenBank/DDBJ databases">
        <title>Sequence of Lycoming College Course Isolates.</title>
        <authorList>
            <person name="Plotts O."/>
            <person name="Newman J."/>
        </authorList>
    </citation>
    <scope>NUCLEOTIDE SEQUENCE [LARGE SCALE GENOMIC DNA]</scope>
    <source>
        <strain evidence="1 2">CJB-3</strain>
    </source>
</reference>
<evidence type="ECO:0000313" key="1">
    <source>
        <dbReference type="EMBL" id="MEJ2905816.1"/>
    </source>
</evidence>
<accession>A0ABU8NU87</accession>
<protein>
    <submittedName>
        <fullName evidence="1">Chaperone modulator CbpM</fullName>
    </submittedName>
</protein>